<feature type="chain" id="PRO_5045167981" description="Lipoprotein" evidence="1">
    <location>
        <begin position="20"/>
        <end position="88"/>
    </location>
</feature>
<dbReference type="PROSITE" id="PS51257">
    <property type="entry name" value="PROKAR_LIPOPROTEIN"/>
    <property type="match status" value="1"/>
</dbReference>
<organism evidence="2 3">
    <name type="scientific">Marinobacterium weihaiense</name>
    <dbReference type="NCBI Taxonomy" id="2851016"/>
    <lineage>
        <taxon>Bacteria</taxon>
        <taxon>Pseudomonadati</taxon>
        <taxon>Pseudomonadota</taxon>
        <taxon>Gammaproteobacteria</taxon>
        <taxon>Oceanospirillales</taxon>
        <taxon>Oceanospirillaceae</taxon>
        <taxon>Marinobacterium</taxon>
    </lineage>
</organism>
<sequence>MKSHCWTPALITAATLLLAGCSTNPPHEPLGLAVDTMRQSQTHNPDAADQHGPLRLDGVKAHQVITDYRGQSESATGVAGDIEINIGD</sequence>
<dbReference type="Proteomes" id="UP000755551">
    <property type="component" value="Unassembled WGS sequence"/>
</dbReference>
<feature type="signal peptide" evidence="1">
    <location>
        <begin position="1"/>
        <end position="19"/>
    </location>
</feature>
<evidence type="ECO:0000256" key="1">
    <source>
        <dbReference type="SAM" id="SignalP"/>
    </source>
</evidence>
<name>A0ABS6MB22_9GAMM</name>
<comment type="caution">
    <text evidence="2">The sequence shown here is derived from an EMBL/GenBank/DDBJ whole genome shotgun (WGS) entry which is preliminary data.</text>
</comment>
<evidence type="ECO:0008006" key="4">
    <source>
        <dbReference type="Google" id="ProtNLM"/>
    </source>
</evidence>
<keyword evidence="3" id="KW-1185">Reference proteome</keyword>
<accession>A0ABS6MB22</accession>
<dbReference type="RefSeq" id="WP_217334906.1">
    <property type="nucleotide sequence ID" value="NZ_JAHQZT010000009.1"/>
</dbReference>
<gene>
    <name evidence="2" type="ORF">KTN04_09095</name>
</gene>
<evidence type="ECO:0000313" key="2">
    <source>
        <dbReference type="EMBL" id="MBV0933492.1"/>
    </source>
</evidence>
<keyword evidence="1" id="KW-0732">Signal</keyword>
<protein>
    <recommendedName>
        <fullName evidence="4">Lipoprotein</fullName>
    </recommendedName>
</protein>
<proteinExistence type="predicted"/>
<reference evidence="2 3" key="1">
    <citation type="submission" date="2021-06" db="EMBL/GenBank/DDBJ databases">
        <title>Bacterium isolated from marine sediment.</title>
        <authorList>
            <person name="Zhu K.-L."/>
            <person name="Du Z.-J."/>
            <person name="Liang Q.-Y."/>
        </authorList>
    </citation>
    <scope>NUCLEOTIDE SEQUENCE [LARGE SCALE GENOMIC DNA]</scope>
    <source>
        <strain evidence="2 3">A346</strain>
    </source>
</reference>
<evidence type="ECO:0000313" key="3">
    <source>
        <dbReference type="Proteomes" id="UP000755551"/>
    </source>
</evidence>
<dbReference type="EMBL" id="JAHQZT010000009">
    <property type="protein sequence ID" value="MBV0933492.1"/>
    <property type="molecule type" value="Genomic_DNA"/>
</dbReference>